<feature type="domain" description="C1q" evidence="7">
    <location>
        <begin position="816"/>
        <end position="964"/>
    </location>
</feature>
<dbReference type="AlphaFoldDB" id="A0A663FAV7"/>
<keyword evidence="5" id="KW-1015">Disulfide bond</keyword>
<dbReference type="GO" id="GO:0030023">
    <property type="term" value="F:extracellular matrix constituent conferring elasticity"/>
    <property type="evidence" value="ECO:0007669"/>
    <property type="project" value="TreeGrafter"/>
</dbReference>
<proteinExistence type="predicted"/>
<dbReference type="Ensembl" id="ENSACCT00020022612.1">
    <property type="protein sequence ID" value="ENSACCP00020021654.1"/>
    <property type="gene ID" value="ENSACCG00020014857.1"/>
</dbReference>
<keyword evidence="3" id="KW-0732">Signal</keyword>
<dbReference type="InterPro" id="IPR001073">
    <property type="entry name" value="C1q_dom"/>
</dbReference>
<feature type="region of interest" description="Disordered" evidence="6">
    <location>
        <begin position="770"/>
        <end position="817"/>
    </location>
</feature>
<dbReference type="InterPro" id="IPR008983">
    <property type="entry name" value="Tumour_necrosis_fac-like_dom"/>
</dbReference>
<evidence type="ECO:0000256" key="2">
    <source>
        <dbReference type="ARBA" id="ARBA00022525"/>
    </source>
</evidence>
<dbReference type="PANTHER" id="PTHR15427:SF1">
    <property type="entry name" value="EMILIN-1"/>
    <property type="match status" value="1"/>
</dbReference>
<dbReference type="PROSITE" id="PS51041">
    <property type="entry name" value="EMI"/>
    <property type="match status" value="1"/>
</dbReference>
<feature type="region of interest" description="Disordered" evidence="6">
    <location>
        <begin position="565"/>
        <end position="584"/>
    </location>
</feature>
<feature type="region of interest" description="Disordered" evidence="6">
    <location>
        <begin position="422"/>
        <end position="443"/>
    </location>
</feature>
<evidence type="ECO:0000256" key="1">
    <source>
        <dbReference type="ARBA" id="ARBA00004613"/>
    </source>
</evidence>
<comment type="subcellular location">
    <subcellularLocation>
        <location evidence="1">Secreted</location>
    </subcellularLocation>
</comment>
<protein>
    <submittedName>
        <fullName evidence="9">Elastin microfibril interfacer 1</fullName>
    </submittedName>
</protein>
<dbReference type="InterPro" id="IPR008160">
    <property type="entry name" value="Collagen"/>
</dbReference>
<dbReference type="PANTHER" id="PTHR15427">
    <property type="entry name" value="EMILIN ELASTIN MICROFIBRIL INTERFACE-LOCATED PROTEIN ELASTIN MICROFIBRIL INTERFACER"/>
    <property type="match status" value="1"/>
</dbReference>
<dbReference type="SMART" id="SM00110">
    <property type="entry name" value="C1Q"/>
    <property type="match status" value="1"/>
</dbReference>
<dbReference type="GeneTree" id="ENSGT01030000234633"/>
<dbReference type="Pfam" id="PF00386">
    <property type="entry name" value="C1q"/>
    <property type="match status" value="1"/>
</dbReference>
<evidence type="ECO:0000256" key="6">
    <source>
        <dbReference type="SAM" id="MobiDB-lite"/>
    </source>
</evidence>
<accession>A0A663FAV7</accession>
<feature type="domain" description="EMI" evidence="8">
    <location>
        <begin position="42"/>
        <end position="117"/>
    </location>
</feature>
<organism evidence="9 10">
    <name type="scientific">Aquila chrysaetos chrysaetos</name>
    <dbReference type="NCBI Taxonomy" id="223781"/>
    <lineage>
        <taxon>Eukaryota</taxon>
        <taxon>Metazoa</taxon>
        <taxon>Chordata</taxon>
        <taxon>Craniata</taxon>
        <taxon>Vertebrata</taxon>
        <taxon>Euteleostomi</taxon>
        <taxon>Archelosauria</taxon>
        <taxon>Archosauria</taxon>
        <taxon>Dinosauria</taxon>
        <taxon>Saurischia</taxon>
        <taxon>Theropoda</taxon>
        <taxon>Coelurosauria</taxon>
        <taxon>Aves</taxon>
        <taxon>Neognathae</taxon>
        <taxon>Neoaves</taxon>
        <taxon>Telluraves</taxon>
        <taxon>Accipitrimorphae</taxon>
        <taxon>Accipitriformes</taxon>
        <taxon>Accipitridae</taxon>
        <taxon>Accipitrinae</taxon>
        <taxon>Aquila</taxon>
    </lineage>
</organism>
<evidence type="ECO:0000313" key="10">
    <source>
        <dbReference type="Proteomes" id="UP000472275"/>
    </source>
</evidence>
<name>A0A663FAV7_AQUCH</name>
<dbReference type="GO" id="GO:0005576">
    <property type="term" value="C:extracellular region"/>
    <property type="evidence" value="ECO:0007669"/>
    <property type="project" value="UniProtKB-SubCell"/>
</dbReference>
<keyword evidence="4" id="KW-0175">Coiled coil</keyword>
<evidence type="ECO:0000256" key="5">
    <source>
        <dbReference type="ARBA" id="ARBA00023157"/>
    </source>
</evidence>
<evidence type="ECO:0000256" key="4">
    <source>
        <dbReference type="ARBA" id="ARBA00023054"/>
    </source>
</evidence>
<feature type="compositionally biased region" description="Low complexity" evidence="6">
    <location>
        <begin position="803"/>
        <end position="817"/>
    </location>
</feature>
<dbReference type="Pfam" id="PF07546">
    <property type="entry name" value="EMI"/>
    <property type="match status" value="1"/>
</dbReference>
<dbReference type="InterPro" id="IPR011489">
    <property type="entry name" value="EMI_domain"/>
</dbReference>
<feature type="compositionally biased region" description="Basic and acidic residues" evidence="6">
    <location>
        <begin position="156"/>
        <end position="192"/>
    </location>
</feature>
<dbReference type="Gene3D" id="2.60.120.40">
    <property type="match status" value="1"/>
</dbReference>
<evidence type="ECO:0000256" key="3">
    <source>
        <dbReference type="ARBA" id="ARBA00022729"/>
    </source>
</evidence>
<reference evidence="9" key="2">
    <citation type="submission" date="2025-09" db="UniProtKB">
        <authorList>
            <consortium name="Ensembl"/>
        </authorList>
    </citation>
    <scope>IDENTIFICATION</scope>
</reference>
<reference evidence="9" key="1">
    <citation type="submission" date="2025-08" db="UniProtKB">
        <authorList>
            <consortium name="Ensembl"/>
        </authorList>
    </citation>
    <scope>IDENTIFICATION</scope>
</reference>
<sequence length="964" mass="100687">MKGLGHGAGSGPLTTQHWAVTAATGGASRASVGVSPGGCPVNWCAYVVTRSVSCVVEDGVESFVKADYQPCSWGQLQCPRILAYRSFLRPRYKVSQRTVSELAWRCCQGYSGEDCTEGPASAPALPTGRPRPRPGRPTLSGFGNPLSGLGGEGSGDAEKVRQLEEQVRRLSEQVEELRAGQESPPEHPRRGVDGGPNGEQPADAAAPAEVREALSHVQRRLEELESRLRHQESGREGPVTAAGGPGVATALRELEQRLQETCAACAAGTEGLRRQAAEDRERMRALEKLVGSVDQRNREAVETVQRHISSLSSRLAPGAIPPPATDDLHRRLAELERRLEGLPAAVAGPGGQGPVLARRLTELEGRLNASQAGPWSPEPEGRLSGLPGRLANLSRAVEGLAASGAQRGARLTELEGLLARCSQPCPAPPEPTAGSRDAQDDGQLGPLLRQLERRLQDTEGQLRALGASEDGLTGTLRGLRAEGGELRELLGAQGEALGQLVGRLGQLEAGGALAEELAQLRNRTGRLEAELGGPNGGPCPRPCAPLPPQELERLRAEVDACTTACRPPQPGPTVTEPEPELEPEPPLEGFGVFGGTSPSELRGLRGELAAALLSLGGLNVTVQGLQDALDQQDARQRQLGTITDRIVAELDQAAAAAAARQAESEERLEGLARELARTGGCPAGLEPRLAKLEGVCEQLEAVAGGLRGVREGLGRHVAGLWDSVRELNGTTRAQAALLEKAMQAQLPRRLGALNASLQHLRGELLRLTQRDLAGPPGPPGPAGPMGEMGPPGPAGPPGKDGEQGPVGPPGEVGEPGSVPRIAFSAALSTQHAEPGTVPFDQVLLNDGGAYDPETGTFTAPVSGRYLVSAVLTGHKGEKLEAVLSRSNQGIARLDSAGFQPEGLEKEPVAALQPSPGALGVFSLLLPLAAGETLCVDLVSGRLAHAPDEPLTVFSGALLYDAEEP</sequence>
<dbReference type="InterPro" id="IPR050392">
    <property type="entry name" value="Collagen/C1q_domain"/>
</dbReference>
<dbReference type="Pfam" id="PF01391">
    <property type="entry name" value="Collagen"/>
    <property type="match status" value="1"/>
</dbReference>
<dbReference type="SUPFAM" id="SSF49842">
    <property type="entry name" value="TNF-like"/>
    <property type="match status" value="1"/>
</dbReference>
<feature type="region of interest" description="Disordered" evidence="6">
    <location>
        <begin position="367"/>
        <end position="387"/>
    </location>
</feature>
<evidence type="ECO:0000259" key="8">
    <source>
        <dbReference type="PROSITE" id="PS51041"/>
    </source>
</evidence>
<keyword evidence="10" id="KW-1185">Reference proteome</keyword>
<dbReference type="PROSITE" id="PS50871">
    <property type="entry name" value="C1Q"/>
    <property type="match status" value="1"/>
</dbReference>
<evidence type="ECO:0000259" key="7">
    <source>
        <dbReference type="PROSITE" id="PS50871"/>
    </source>
</evidence>
<evidence type="ECO:0000313" key="9">
    <source>
        <dbReference type="Ensembl" id="ENSACCP00020021654.1"/>
    </source>
</evidence>
<dbReference type="Proteomes" id="UP000472275">
    <property type="component" value="Chromosome 15"/>
</dbReference>
<feature type="region of interest" description="Disordered" evidence="6">
    <location>
        <begin position="113"/>
        <end position="209"/>
    </location>
</feature>
<keyword evidence="2" id="KW-0964">Secreted</keyword>